<reference evidence="6 7" key="1">
    <citation type="submission" date="2019-02" db="EMBL/GenBank/DDBJ databases">
        <title>Deep-cultivation of Planctomycetes and their phenomic and genomic characterization uncovers novel biology.</title>
        <authorList>
            <person name="Wiegand S."/>
            <person name="Jogler M."/>
            <person name="Boedeker C."/>
            <person name="Pinto D."/>
            <person name="Vollmers J."/>
            <person name="Rivas-Marin E."/>
            <person name="Kohn T."/>
            <person name="Peeters S.H."/>
            <person name="Heuer A."/>
            <person name="Rast P."/>
            <person name="Oberbeckmann S."/>
            <person name="Bunk B."/>
            <person name="Jeske O."/>
            <person name="Meyerdierks A."/>
            <person name="Storesund J.E."/>
            <person name="Kallscheuer N."/>
            <person name="Luecker S."/>
            <person name="Lage O.M."/>
            <person name="Pohl T."/>
            <person name="Merkel B.J."/>
            <person name="Hornburger P."/>
            <person name="Mueller R.-W."/>
            <person name="Bruemmer F."/>
            <person name="Labrenz M."/>
            <person name="Spormann A.M."/>
            <person name="Op den Camp H."/>
            <person name="Overmann J."/>
            <person name="Amann R."/>
            <person name="Jetten M.S.M."/>
            <person name="Mascher T."/>
            <person name="Medema M.H."/>
            <person name="Devos D.P."/>
            <person name="Kaster A.-K."/>
            <person name="Ovreas L."/>
            <person name="Rohde M."/>
            <person name="Galperin M.Y."/>
            <person name="Jogler C."/>
        </authorList>
    </citation>
    <scope>NUCLEOTIDE SEQUENCE [LARGE SCALE GENOMIC DNA]</scope>
    <source>
        <strain evidence="6 7">Pla110</strain>
    </source>
</reference>
<keyword evidence="4 5" id="KW-0472">Membrane</keyword>
<comment type="caution">
    <text evidence="5">Lacks conserved residue(s) required for the propagation of feature annotation.</text>
</comment>
<gene>
    <name evidence="5" type="primary">floA</name>
    <name evidence="6" type="ORF">Pla110_01240</name>
</gene>
<name>A0A518CGS6_9PLAN</name>
<evidence type="ECO:0000256" key="5">
    <source>
        <dbReference type="HAMAP-Rule" id="MF_01562"/>
    </source>
</evidence>
<evidence type="ECO:0000256" key="4">
    <source>
        <dbReference type="ARBA" id="ARBA00023136"/>
    </source>
</evidence>
<dbReference type="InterPro" id="IPR022853">
    <property type="entry name" value="FloA"/>
</dbReference>
<dbReference type="KEGG" id="plon:Pla110_01240"/>
<dbReference type="EMBL" id="CP036281">
    <property type="protein sequence ID" value="QDU78423.1"/>
    <property type="molecule type" value="Genomic_DNA"/>
</dbReference>
<evidence type="ECO:0000256" key="2">
    <source>
        <dbReference type="ARBA" id="ARBA00022692"/>
    </source>
</evidence>
<dbReference type="Pfam" id="PF12127">
    <property type="entry name" value="FloA"/>
    <property type="match status" value="1"/>
</dbReference>
<dbReference type="GO" id="GO:0045121">
    <property type="term" value="C:membrane raft"/>
    <property type="evidence" value="ECO:0007669"/>
    <property type="project" value="UniProtKB-SubCell"/>
</dbReference>
<evidence type="ECO:0000256" key="3">
    <source>
        <dbReference type="ARBA" id="ARBA00022989"/>
    </source>
</evidence>
<comment type="similarity">
    <text evidence="5">Belongs to the flotillin-like FloA family.</text>
</comment>
<accession>A0A518CGS6</accession>
<comment type="function">
    <text evidence="5">Found in functional membrane microdomains (FMM) that may be equivalent to eukaryotic membrane rafts FMMs are highly dynamic and increase in number as cells age. Flotillins are thought to be important factors in membrane fluidity.</text>
</comment>
<dbReference type="OrthoDB" id="9808365at2"/>
<dbReference type="NCBIfam" id="NF010186">
    <property type="entry name" value="PRK13665.1"/>
    <property type="match status" value="1"/>
</dbReference>
<feature type="transmembrane region" description="Helical" evidence="5">
    <location>
        <begin position="20"/>
        <end position="38"/>
    </location>
</feature>
<dbReference type="GO" id="GO:0005886">
    <property type="term" value="C:plasma membrane"/>
    <property type="evidence" value="ECO:0007669"/>
    <property type="project" value="UniProtKB-SubCell"/>
</dbReference>
<dbReference type="RefSeq" id="WP_144992157.1">
    <property type="nucleotide sequence ID" value="NZ_CP036281.1"/>
</dbReference>
<keyword evidence="3 5" id="KW-1133">Transmembrane helix</keyword>
<evidence type="ECO:0000256" key="1">
    <source>
        <dbReference type="ARBA" id="ARBA00022475"/>
    </source>
</evidence>
<dbReference type="HAMAP" id="MF_01562">
    <property type="entry name" value="FloA"/>
    <property type="match status" value="1"/>
</dbReference>
<keyword evidence="2 5" id="KW-0812">Transmembrane</keyword>
<keyword evidence="7" id="KW-1185">Reference proteome</keyword>
<sequence>MKLNDLLLLAQDELWDVLPIVGAIVFILFILVFFAFFLRFAGLWIQSKFTGAGIGMYSLITMWMQKVNPSIIVRCRIMMVQAGLSKMYDVSHKILAAHHLAGGNVMNVTRALIAADKAKIPLDWPTAAAIDLAGRDVLDAMRTSVYPKIIDCPDPRRTAGSLDAMAGDGIQLKARARVTVRTNINQLIGGATEETIIARVGQGIVQAIGSTPSYKTVLENPDSISHTVLNQGLEAHTSFEIVSIDIADIDVGDNIGARLMADQAEADMRVAQAKAEQKRADAFAREQEEIAHIQENRAKVVLAEAQVPKAIADAFRQKKLGLIDYLNLKNIQADTMMRNSIAGESRNTSSREDHLA</sequence>
<keyword evidence="1 5" id="KW-1003">Cell membrane</keyword>
<evidence type="ECO:0000313" key="6">
    <source>
        <dbReference type="EMBL" id="QDU78423.1"/>
    </source>
</evidence>
<comment type="subcellular location">
    <subcellularLocation>
        <location evidence="5">Cell membrane</location>
        <topology evidence="5">Single-pass membrane protein</topology>
    </subcellularLocation>
    <subcellularLocation>
        <location evidence="5">Membrane raft</location>
        <topology evidence="5">Single-pass membrane protein</topology>
    </subcellularLocation>
</comment>
<comment type="subunit">
    <text evidence="5">Homooligomerizes.</text>
</comment>
<protein>
    <recommendedName>
        <fullName evidence="5">Flotillin-like protein FloA</fullName>
    </recommendedName>
</protein>
<dbReference type="AlphaFoldDB" id="A0A518CGS6"/>
<organism evidence="6 7">
    <name type="scientific">Polystyrenella longa</name>
    <dbReference type="NCBI Taxonomy" id="2528007"/>
    <lineage>
        <taxon>Bacteria</taxon>
        <taxon>Pseudomonadati</taxon>
        <taxon>Planctomycetota</taxon>
        <taxon>Planctomycetia</taxon>
        <taxon>Planctomycetales</taxon>
        <taxon>Planctomycetaceae</taxon>
        <taxon>Polystyrenella</taxon>
    </lineage>
</organism>
<dbReference type="Proteomes" id="UP000317178">
    <property type="component" value="Chromosome"/>
</dbReference>
<evidence type="ECO:0000313" key="7">
    <source>
        <dbReference type="Proteomes" id="UP000317178"/>
    </source>
</evidence>
<proteinExistence type="inferred from homology"/>